<dbReference type="EMBL" id="GL983798">
    <property type="protein sequence ID" value="EGR32091.1"/>
    <property type="molecule type" value="Genomic_DNA"/>
</dbReference>
<evidence type="ECO:0000259" key="3">
    <source>
        <dbReference type="PROSITE" id="PS50222"/>
    </source>
</evidence>
<dbReference type="InterPro" id="IPR002048">
    <property type="entry name" value="EF_hand_dom"/>
</dbReference>
<dbReference type="GeneID" id="14908244"/>
<keyword evidence="5" id="KW-1185">Reference proteome</keyword>
<organism evidence="4 5">
    <name type="scientific">Ichthyophthirius multifiliis</name>
    <name type="common">White spot disease agent</name>
    <name type="synonym">Ich</name>
    <dbReference type="NCBI Taxonomy" id="5932"/>
    <lineage>
        <taxon>Eukaryota</taxon>
        <taxon>Sar</taxon>
        <taxon>Alveolata</taxon>
        <taxon>Ciliophora</taxon>
        <taxon>Intramacronucleata</taxon>
        <taxon>Oligohymenophorea</taxon>
        <taxon>Hymenostomatida</taxon>
        <taxon>Ophryoglenina</taxon>
        <taxon>Ichthyophthirius</taxon>
    </lineage>
</organism>
<feature type="domain" description="EF-hand" evidence="3">
    <location>
        <begin position="45"/>
        <end position="80"/>
    </location>
</feature>
<dbReference type="RefSeq" id="XP_004035577.1">
    <property type="nucleotide sequence ID" value="XM_004035529.1"/>
</dbReference>
<evidence type="ECO:0000256" key="2">
    <source>
        <dbReference type="ARBA" id="ARBA00022837"/>
    </source>
</evidence>
<sequence>MAPRLAQKNSKQEIERIFNLFDQQKQGKITFQNLKNIAVEIGEDIKDNELYELFEEADKDGDGCLNFNEFYRVMKKRDYLLDISDSDDE</sequence>
<dbReference type="InterPro" id="IPR011992">
    <property type="entry name" value="EF-hand-dom_pair"/>
</dbReference>
<dbReference type="CDD" id="cd00051">
    <property type="entry name" value="EFh"/>
    <property type="match status" value="1"/>
</dbReference>
<dbReference type="SUPFAM" id="SSF47473">
    <property type="entry name" value="EF-hand"/>
    <property type="match status" value="1"/>
</dbReference>
<evidence type="ECO:0000313" key="5">
    <source>
        <dbReference type="Proteomes" id="UP000008983"/>
    </source>
</evidence>
<protein>
    <recommendedName>
        <fullName evidence="3">EF-hand domain-containing protein</fullName>
    </recommendedName>
</protein>
<dbReference type="eggNOG" id="KOG0028">
    <property type="taxonomic scope" value="Eukaryota"/>
</dbReference>
<dbReference type="FunFam" id="1.10.238.10:FF:000001">
    <property type="entry name" value="Calmodulin 1"/>
    <property type="match status" value="1"/>
</dbReference>
<dbReference type="PANTHER" id="PTHR23050">
    <property type="entry name" value="CALCIUM BINDING PROTEIN"/>
    <property type="match status" value="1"/>
</dbReference>
<evidence type="ECO:0000256" key="1">
    <source>
        <dbReference type="ARBA" id="ARBA00022737"/>
    </source>
</evidence>
<reference evidence="4 5" key="1">
    <citation type="submission" date="2011-07" db="EMBL/GenBank/DDBJ databases">
        <authorList>
            <person name="Coyne R."/>
            <person name="Brami D."/>
            <person name="Johnson J."/>
            <person name="Hostetler J."/>
            <person name="Hannick L."/>
            <person name="Clark T."/>
            <person name="Cassidy-Hanley D."/>
            <person name="Inman J."/>
        </authorList>
    </citation>
    <scope>NUCLEOTIDE SEQUENCE [LARGE SCALE GENOMIC DNA]</scope>
    <source>
        <strain evidence="4 5">G5</strain>
    </source>
</reference>
<dbReference type="Proteomes" id="UP000008983">
    <property type="component" value="Unassembled WGS sequence"/>
</dbReference>
<dbReference type="AlphaFoldDB" id="G0QRR5"/>
<dbReference type="PROSITE" id="PS00018">
    <property type="entry name" value="EF_HAND_1"/>
    <property type="match status" value="1"/>
</dbReference>
<dbReference type="InterPro" id="IPR018247">
    <property type="entry name" value="EF_Hand_1_Ca_BS"/>
</dbReference>
<name>G0QRR5_ICHMU</name>
<evidence type="ECO:0000313" key="4">
    <source>
        <dbReference type="EMBL" id="EGR32091.1"/>
    </source>
</evidence>
<dbReference type="GO" id="GO:0005509">
    <property type="term" value="F:calcium ion binding"/>
    <property type="evidence" value="ECO:0007669"/>
    <property type="project" value="InterPro"/>
</dbReference>
<dbReference type="InterPro" id="IPR050145">
    <property type="entry name" value="Centrin_CML-like"/>
</dbReference>
<accession>G0QRR5</accession>
<dbReference type="OMA" id="MITRADT"/>
<feature type="domain" description="EF-hand" evidence="3">
    <location>
        <begin position="9"/>
        <end position="44"/>
    </location>
</feature>
<dbReference type="Gene3D" id="1.10.238.10">
    <property type="entry name" value="EF-hand"/>
    <property type="match status" value="1"/>
</dbReference>
<dbReference type="Pfam" id="PF13499">
    <property type="entry name" value="EF-hand_7"/>
    <property type="match status" value="1"/>
</dbReference>
<keyword evidence="1" id="KW-0677">Repeat</keyword>
<dbReference type="STRING" id="857967.G0QRR5"/>
<dbReference type="PROSITE" id="PS50222">
    <property type="entry name" value="EF_HAND_2"/>
    <property type="match status" value="2"/>
</dbReference>
<dbReference type="OrthoDB" id="26525at2759"/>
<dbReference type="InParanoid" id="G0QRR5"/>
<gene>
    <name evidence="4" type="ORF">IMG5_097050</name>
</gene>
<dbReference type="SMART" id="SM00054">
    <property type="entry name" value="EFh"/>
    <property type="match status" value="2"/>
</dbReference>
<keyword evidence="2" id="KW-0106">Calcium</keyword>
<proteinExistence type="predicted"/>